<dbReference type="PANTHER" id="PTHR41786">
    <property type="entry name" value="MOTILITY ACCESSORY FACTOR MAF"/>
    <property type="match status" value="1"/>
</dbReference>
<dbReference type="InterPro" id="IPR002826">
    <property type="entry name" value="MptE-like"/>
</dbReference>
<dbReference type="InterPro" id="IPR045376">
    <property type="entry name" value="Maf_N"/>
</dbReference>
<feature type="domain" description="6-hydroxymethylpterin diphosphokinase MptE-like" evidence="1">
    <location>
        <begin position="298"/>
        <end position="463"/>
    </location>
</feature>
<evidence type="ECO:0000259" key="2">
    <source>
        <dbReference type="Pfam" id="PF20157"/>
    </source>
</evidence>
<evidence type="ECO:0000259" key="1">
    <source>
        <dbReference type="Pfam" id="PF01973"/>
    </source>
</evidence>
<dbReference type="RefSeq" id="WP_182807438.1">
    <property type="nucleotide sequence ID" value="NZ_JACJFM010000003.1"/>
</dbReference>
<keyword evidence="3" id="KW-0808">Transferase</keyword>
<dbReference type="GO" id="GO:0016740">
    <property type="term" value="F:transferase activity"/>
    <property type="evidence" value="ECO:0007669"/>
    <property type="project" value="UniProtKB-KW"/>
</dbReference>
<dbReference type="EMBL" id="JACJFM010000003">
    <property type="protein sequence ID" value="MBB1485649.1"/>
    <property type="molecule type" value="Genomic_DNA"/>
</dbReference>
<dbReference type="Proteomes" id="UP000565262">
    <property type="component" value="Unassembled WGS sequence"/>
</dbReference>
<feature type="domain" description="Glycosyltransferase Maf N-terminal" evidence="2">
    <location>
        <begin position="18"/>
        <end position="250"/>
    </location>
</feature>
<evidence type="ECO:0000313" key="3">
    <source>
        <dbReference type="EMBL" id="MBB1485649.1"/>
    </source>
</evidence>
<dbReference type="Pfam" id="PF01973">
    <property type="entry name" value="MptE-like"/>
    <property type="match status" value="1"/>
</dbReference>
<protein>
    <submittedName>
        <fullName evidence="3">Motility associated factor glycosyltransferase family protein</fullName>
    </submittedName>
</protein>
<accession>A0A839IMB2</accession>
<gene>
    <name evidence="3" type="ORF">H4O21_03380</name>
</gene>
<proteinExistence type="predicted"/>
<comment type="caution">
    <text evidence="3">The sequence shown here is derived from an EMBL/GenBank/DDBJ whole genome shotgun (WGS) entry which is preliminary data.</text>
</comment>
<name>A0A839IMB2_9GAMM</name>
<organism evidence="3 4">
    <name type="scientific">Oceanospirillum sediminis</name>
    <dbReference type="NCBI Taxonomy" id="2760088"/>
    <lineage>
        <taxon>Bacteria</taxon>
        <taxon>Pseudomonadati</taxon>
        <taxon>Pseudomonadota</taxon>
        <taxon>Gammaproteobacteria</taxon>
        <taxon>Oceanospirillales</taxon>
        <taxon>Oceanospirillaceae</taxon>
        <taxon>Oceanospirillum</taxon>
    </lineage>
</organism>
<evidence type="ECO:0000313" key="4">
    <source>
        <dbReference type="Proteomes" id="UP000565262"/>
    </source>
</evidence>
<dbReference type="Pfam" id="PF20157">
    <property type="entry name" value="Maf_flag10_N"/>
    <property type="match status" value="1"/>
</dbReference>
<keyword evidence="4" id="KW-1185">Reference proteome</keyword>
<dbReference type="PANTHER" id="PTHR41786:SF1">
    <property type="entry name" value="6-HYDROXYMETHYLPTERIN DIPHOSPHOKINASE MPTE-LIKE DOMAIN-CONTAINING PROTEIN"/>
    <property type="match status" value="1"/>
</dbReference>
<dbReference type="AlphaFoldDB" id="A0A839IMB2"/>
<sequence>MSDFEQHELVAAFIETRLTSNLEAFRMHLPDVYEMFKSYKEDRYYLIYDKAGDINVLDRKEGCVLYGDNPVQEVLNNYEAYVKSPVARPYIIAGAKDCETSPVHNKSMAALGEIQENLLIKFRTKSINAAIDFELGRKQADLGDAGFPETVNAMILLSVGIGFDIEKIYLDSKIRKLVILEPCCDLFYCSMQLIDWASILNKCVDNGFDIYISFSDNYDELVEDCFNYFNRAGRHNAAGAYLYSGFYQESYSPLFEGVKAVFDLRVFSGYGFYDDSRICVAHAYENIKDKVPCLKSDRNINKEFGQKEWPVFIVGNGPSLDNDIQFLKENQNNVVIISAGSALTTLYRNNIVPDFHVELERTAHVAVWLKAAADSEDYYNYLKKIRLVALSQVHPEVFRLFDKKGQIPKDNETSSLLQMKLFSGNGVRVVARTAPSCVHLGVTFAVVAGFTDIYLLGVDMGSKSKDRHHSKDSLYSKLSDQIKKRHDMDGKKLTQFDPNFGDDPVFSYNLLPMFKVTLESIITGWKESMAYVGHELRFFNCSDGAKIEGTEPLHSPELSLHLQDGKKEELADSIMSSFFAYIPQDGDSELFRQTIIDNRDKFGSMCSWLIDGLHYVDNEMDGAALIDGLSYKFHKDIESIGLSENDSWLYSFFDGSLLYALSAMQSTLFLPFGQDMRVEAFNQCVDVLRGLFGDMEKDYTENMFSLDKESYYEHYFKKDK</sequence>
<reference evidence="3 4" key="1">
    <citation type="submission" date="2020-08" db="EMBL/GenBank/DDBJ databases">
        <title>Oceanospirillum sp. nov. isolated from marine sediment.</title>
        <authorList>
            <person name="Ji X."/>
        </authorList>
    </citation>
    <scope>NUCLEOTIDE SEQUENCE [LARGE SCALE GENOMIC DNA]</scope>
    <source>
        <strain evidence="3 4">D5</strain>
    </source>
</reference>